<evidence type="ECO:0000313" key="2">
    <source>
        <dbReference type="Proteomes" id="UP000050640"/>
    </source>
</evidence>
<dbReference type="AlphaFoldDB" id="A0A0R3RJB3"/>
<feature type="chain" id="PRO_5006447556" evidence="1">
    <location>
        <begin position="20"/>
        <end position="105"/>
    </location>
</feature>
<sequence length="105" mass="11788">MNLTTVLTAKHLLILCCNGGLPFIDLHTQSDLNGKHKSTHTVDPTDWIAVDTSGPELNMSMINSLSVLYIPPKIELNVCDLFNLTFSDIQDEELFERNKGELKCR</sequence>
<feature type="signal peptide" evidence="1">
    <location>
        <begin position="1"/>
        <end position="19"/>
    </location>
</feature>
<evidence type="ECO:0000256" key="1">
    <source>
        <dbReference type="SAM" id="SignalP"/>
    </source>
</evidence>
<protein>
    <submittedName>
        <fullName evidence="3">PITH domain-containing protein</fullName>
    </submittedName>
</protein>
<dbReference type="WBParaSite" id="EEL_0000157201-mRNA-1">
    <property type="protein sequence ID" value="EEL_0000157201-mRNA-1"/>
    <property type="gene ID" value="EEL_0000157201"/>
</dbReference>
<organism evidence="2 3">
    <name type="scientific">Elaeophora elaphi</name>
    <dbReference type="NCBI Taxonomy" id="1147741"/>
    <lineage>
        <taxon>Eukaryota</taxon>
        <taxon>Metazoa</taxon>
        <taxon>Ecdysozoa</taxon>
        <taxon>Nematoda</taxon>
        <taxon>Chromadorea</taxon>
        <taxon>Rhabditida</taxon>
        <taxon>Spirurina</taxon>
        <taxon>Spiruromorpha</taxon>
        <taxon>Filarioidea</taxon>
        <taxon>Onchocercidae</taxon>
        <taxon>Elaeophora</taxon>
    </lineage>
</organism>
<dbReference type="STRING" id="1147741.A0A0R3RJB3"/>
<accession>A0A0R3RJB3</accession>
<reference evidence="3" key="1">
    <citation type="submission" date="2017-02" db="UniProtKB">
        <authorList>
            <consortium name="WormBaseParasite"/>
        </authorList>
    </citation>
    <scope>IDENTIFICATION</scope>
</reference>
<keyword evidence="1" id="KW-0732">Signal</keyword>
<name>A0A0R3RJB3_9BILA</name>
<evidence type="ECO:0000313" key="3">
    <source>
        <dbReference type="WBParaSite" id="EEL_0000157201-mRNA-1"/>
    </source>
</evidence>
<keyword evidence="2" id="KW-1185">Reference proteome</keyword>
<dbReference type="Proteomes" id="UP000050640">
    <property type="component" value="Unplaced"/>
</dbReference>
<proteinExistence type="predicted"/>